<dbReference type="Pfam" id="PF13424">
    <property type="entry name" value="TPR_12"/>
    <property type="match status" value="1"/>
</dbReference>
<feature type="compositionally biased region" description="Basic and acidic residues" evidence="2">
    <location>
        <begin position="671"/>
        <end position="695"/>
    </location>
</feature>
<dbReference type="Pfam" id="PF05303">
    <property type="entry name" value="GSKIP_dom"/>
    <property type="match status" value="1"/>
</dbReference>
<evidence type="ECO:0000259" key="3">
    <source>
        <dbReference type="PROSITE" id="PS51823"/>
    </source>
</evidence>
<dbReference type="SUPFAM" id="SSF103107">
    <property type="entry name" value="Hypothetical protein c14orf129, hspc210"/>
    <property type="match status" value="1"/>
</dbReference>
<dbReference type="InterPro" id="IPR033646">
    <property type="entry name" value="CLU-central"/>
</dbReference>
<feature type="region of interest" description="Disordered" evidence="2">
    <location>
        <begin position="671"/>
        <end position="709"/>
    </location>
</feature>
<dbReference type="Gene3D" id="1.25.40.10">
    <property type="entry name" value="Tetratricopeptide repeat domain"/>
    <property type="match status" value="2"/>
</dbReference>
<dbReference type="InterPro" id="IPR007967">
    <property type="entry name" value="GSKIP_dom"/>
</dbReference>
<dbReference type="PROSITE" id="PS51823">
    <property type="entry name" value="CLU"/>
    <property type="match status" value="1"/>
</dbReference>
<feature type="compositionally biased region" description="Basic and acidic residues" evidence="2">
    <location>
        <begin position="1"/>
        <end position="43"/>
    </location>
</feature>
<proteinExistence type="predicted"/>
<comment type="caution">
    <text evidence="4">The sequence shown here is derived from an EMBL/GenBank/DDBJ whole genome shotgun (WGS) entry which is preliminary data.</text>
</comment>
<dbReference type="InterPro" id="IPR011990">
    <property type="entry name" value="TPR-like_helical_dom_sf"/>
</dbReference>
<dbReference type="PANTHER" id="PTHR12601:SF6">
    <property type="entry name" value="CLUSTERED MITOCHONDRIA PROTEIN HOMOLOG"/>
    <property type="match status" value="1"/>
</dbReference>
<keyword evidence="5" id="KW-1185">Reference proteome</keyword>
<organism evidence="4 5">
    <name type="scientific">Heterodera trifolii</name>
    <dbReference type="NCBI Taxonomy" id="157864"/>
    <lineage>
        <taxon>Eukaryota</taxon>
        <taxon>Metazoa</taxon>
        <taxon>Ecdysozoa</taxon>
        <taxon>Nematoda</taxon>
        <taxon>Chromadorea</taxon>
        <taxon>Rhabditida</taxon>
        <taxon>Tylenchina</taxon>
        <taxon>Tylenchomorpha</taxon>
        <taxon>Tylenchoidea</taxon>
        <taxon>Heteroderidae</taxon>
        <taxon>Heteroderinae</taxon>
        <taxon>Heterodera</taxon>
    </lineage>
</organism>
<dbReference type="InterPro" id="IPR028275">
    <property type="entry name" value="CLU_N"/>
</dbReference>
<accession>A0ABD2JV99</accession>
<dbReference type="AlphaFoldDB" id="A0ABD2JV99"/>
<dbReference type="Proteomes" id="UP001620626">
    <property type="component" value="Unassembled WGS sequence"/>
</dbReference>
<dbReference type="PANTHER" id="PTHR12601">
    <property type="entry name" value="EUKARYOTIC TRANSLATION INITIATION FACTOR 3 SUBUNIT EIF-3"/>
    <property type="match status" value="1"/>
</dbReference>
<gene>
    <name evidence="4" type="ORF">niasHT_026299</name>
</gene>
<dbReference type="Pfam" id="PF12807">
    <property type="entry name" value="eIF3_p135"/>
    <property type="match status" value="1"/>
</dbReference>
<sequence>MATEIAEKTSEKVETNLKSEESTEEKGRSAEEADSVTHIDSGHESSTSVCTPDHPSTPVEEQKDEKFVEKQTSFIDSKFFHVRILVPGSESIEVQIGESDIIQELYHMLLERDSTCHRTCFKLYYEGTALDNYTELRNVPDIKDNAVMRVVEEPYNLREARVHVRHLREIIRSVDISDAVSGVDFASLSCLSTITQSTSDESGKKSKGSPTIELLRAESDCLPPEWLLPNSSDIILKPLIPMAEHSNGTLQPTQLIALKQISFSAFNPPPGPRKMKGDILYLVVDTVEDRRFHVTCCTRGFFVNSTIGEKFKPERSSTYGGRVFHSLFDLLSDISAHFKKTLVQLLKLRNEKHIFERLPTPFQLYQWIVPSVENTQDQLRADEQVQPHRLGLEDHMPGQIRDWNEELQTTHDMPQSSFAEKLCRDRARFKVHADFLSACTRGASAVIDGSVHTINPMDEPRMHMFIWNNIFFSLGFDVKDHYKELGGDAAAHASYSADLAAVQAYAQIDDPKLHTSGMAIIDFKGLRVMAQSIIPGILEREQQDSIVYGSYDSGKTVTTNEVYEELLKNSAKVLKIEPHFVWNGKEGEESKFVKLYSSYESKGIVGNDRRQYLMDLLRTFPPDVNFLEDAEPTELCKSLGFPRKFKHKLVYLRQELVDAFTDFKNQKEKEAKLKSKDIGEKEEPTKDDERARDGQTTEEESETDIRLNPDAWSTAVRHAPQEDVQAQRKLIAEAAEFLLTHQIPQFVRDSVQLAVSPIDGVALVEAMHARGINIRYLGKLIEATQHNSRLDYLTTIVKMELLCRCLRHIFRDFVQGVEVHFMGTAIAHFLNCLIGSGKNVSQISQFDNDQTNGVALKKSTGARKKRRYGYFDKGNVIGAGSGPTPKTMAWAKLSQESLWKSIGEDSYAHFGLRIPSDCCDSFVEWSGGAQRLAIIRRFCLMNGVQIMLKNYQLNPLKSKSQAPFSEDDIFNVFPVIKRLNPRSQSAYNLYLSALIKMQQGFIRTGYDLMQQAHSMMNSIYGPLHPDLALCLRFMARMAYALNDFPDALTQQHRALLISERCNGIDHYETISDYINLAHFSFANLCIPSALKLLYRARHLLLLAHGEQHPYMGQIDANIGIILYALQEFDTSLKFLNNALPLYQKYGVPVKTALLHHVIARAHSCRGDFRTALNFEKETFNIYSRVFGKEHEKTLVSNECLRHLTKQAVNFQKHMNDASQGLKTSKSLVPNFQVHSPSLPNIVELLNAFNNFLFWKLQIHTE</sequence>
<dbReference type="Pfam" id="PF13374">
    <property type="entry name" value="TPR_10"/>
    <property type="match status" value="1"/>
</dbReference>
<feature type="region of interest" description="Disordered" evidence="2">
    <location>
        <begin position="1"/>
        <end position="65"/>
    </location>
</feature>
<dbReference type="CDD" id="cd15466">
    <property type="entry name" value="CLU-central"/>
    <property type="match status" value="1"/>
</dbReference>
<feature type="domain" description="Clu" evidence="3">
    <location>
        <begin position="381"/>
        <end position="627"/>
    </location>
</feature>
<dbReference type="Pfam" id="PF13236">
    <property type="entry name" value="CLU"/>
    <property type="match status" value="1"/>
</dbReference>
<dbReference type="SUPFAM" id="SSF48452">
    <property type="entry name" value="TPR-like"/>
    <property type="match status" value="1"/>
</dbReference>
<dbReference type="Pfam" id="PF15044">
    <property type="entry name" value="CLU_N"/>
    <property type="match status" value="1"/>
</dbReference>
<name>A0ABD2JV99_9BILA</name>
<dbReference type="InterPro" id="IPR025697">
    <property type="entry name" value="CLU_dom"/>
</dbReference>
<evidence type="ECO:0000313" key="4">
    <source>
        <dbReference type="EMBL" id="KAL3094533.1"/>
    </source>
</evidence>
<evidence type="ECO:0000313" key="5">
    <source>
        <dbReference type="Proteomes" id="UP001620626"/>
    </source>
</evidence>
<keyword evidence="1" id="KW-0963">Cytoplasm</keyword>
<protein>
    <recommendedName>
        <fullName evidence="3">Clu domain-containing protein</fullName>
    </recommendedName>
</protein>
<dbReference type="InterPro" id="IPR027523">
    <property type="entry name" value="CLU_prot"/>
</dbReference>
<evidence type="ECO:0000256" key="1">
    <source>
        <dbReference type="ARBA" id="ARBA00022490"/>
    </source>
</evidence>
<dbReference type="FunFam" id="3.30.2280.10:FF:000002">
    <property type="entry name" value="Clustered mitochondria protein homolog"/>
    <property type="match status" value="1"/>
</dbReference>
<reference evidence="4 5" key="1">
    <citation type="submission" date="2024-10" db="EMBL/GenBank/DDBJ databases">
        <authorList>
            <person name="Kim D."/>
        </authorList>
    </citation>
    <scope>NUCLEOTIDE SEQUENCE [LARGE SCALE GENOMIC DNA]</scope>
    <source>
        <strain evidence="4">BH-2024</strain>
    </source>
</reference>
<dbReference type="EMBL" id="JBICBT010000896">
    <property type="protein sequence ID" value="KAL3094533.1"/>
    <property type="molecule type" value="Genomic_DNA"/>
</dbReference>
<evidence type="ECO:0000256" key="2">
    <source>
        <dbReference type="SAM" id="MobiDB-lite"/>
    </source>
</evidence>
<dbReference type="Gene3D" id="3.30.2280.10">
    <property type="entry name" value="Hypothetical protein (hspc210)"/>
    <property type="match status" value="1"/>
</dbReference>
<dbReference type="InterPro" id="IPR023231">
    <property type="entry name" value="GSKIP_dom_sf"/>
</dbReference>